<dbReference type="InterPro" id="IPR012796">
    <property type="entry name" value="Lysidine-tRNA-synth_C"/>
</dbReference>
<sequence length="190" mass="21034">MRFSIYRAVLKKVGLDLLKLQMTHVESIDNLLVKAGLGKSVDLPGGYIARLDHYGLFLGVARKSEKFPATKFSYPLEIRVGDMVLFVTPCDGGEHGDTIVDIAKIADSFMFRSREPGDFLRPKNMKGRKTLKTFLIDRKVPLKTRGAMPVLANGSEILWVPGLFISPSIAANGRTANAASLKWVEWVKKG</sequence>
<dbReference type="EMBL" id="UOGC01000156">
    <property type="protein sequence ID" value="VAX23852.1"/>
    <property type="molecule type" value="Genomic_DNA"/>
</dbReference>
<name>A0A3B1C6X7_9ZZZZ</name>
<dbReference type="SUPFAM" id="SSF56037">
    <property type="entry name" value="PheT/TilS domain"/>
    <property type="match status" value="1"/>
</dbReference>
<accession>A0A3B1C6X7</accession>
<gene>
    <name evidence="2" type="ORF">MNBD_NITROSPINAE01-23</name>
</gene>
<feature type="domain" description="Lysidine-tRNA(Ile) synthetase C-terminal" evidence="1">
    <location>
        <begin position="109"/>
        <end position="183"/>
    </location>
</feature>
<evidence type="ECO:0000259" key="1">
    <source>
        <dbReference type="SMART" id="SM00977"/>
    </source>
</evidence>
<dbReference type="Pfam" id="PF11734">
    <property type="entry name" value="TilS_C"/>
    <property type="match status" value="1"/>
</dbReference>
<dbReference type="NCBIfam" id="TIGR02433">
    <property type="entry name" value="lysidine_TilS_C"/>
    <property type="match status" value="1"/>
</dbReference>
<dbReference type="GO" id="GO:0005737">
    <property type="term" value="C:cytoplasm"/>
    <property type="evidence" value="ECO:0007669"/>
    <property type="project" value="InterPro"/>
</dbReference>
<dbReference type="GO" id="GO:0008033">
    <property type="term" value="P:tRNA processing"/>
    <property type="evidence" value="ECO:0007669"/>
    <property type="project" value="InterPro"/>
</dbReference>
<dbReference type="SMART" id="SM00977">
    <property type="entry name" value="TilS_C"/>
    <property type="match status" value="1"/>
</dbReference>
<dbReference type="GO" id="GO:0005524">
    <property type="term" value="F:ATP binding"/>
    <property type="evidence" value="ECO:0007669"/>
    <property type="project" value="InterPro"/>
</dbReference>
<reference evidence="2" key="1">
    <citation type="submission" date="2018-06" db="EMBL/GenBank/DDBJ databases">
        <authorList>
            <person name="Zhirakovskaya E."/>
        </authorList>
    </citation>
    <scope>NUCLEOTIDE SEQUENCE</scope>
</reference>
<dbReference type="GO" id="GO:0016879">
    <property type="term" value="F:ligase activity, forming carbon-nitrogen bonds"/>
    <property type="evidence" value="ECO:0007669"/>
    <property type="project" value="InterPro"/>
</dbReference>
<organism evidence="2">
    <name type="scientific">hydrothermal vent metagenome</name>
    <dbReference type="NCBI Taxonomy" id="652676"/>
    <lineage>
        <taxon>unclassified sequences</taxon>
        <taxon>metagenomes</taxon>
        <taxon>ecological metagenomes</taxon>
    </lineage>
</organism>
<proteinExistence type="predicted"/>
<evidence type="ECO:0000313" key="2">
    <source>
        <dbReference type="EMBL" id="VAX23852.1"/>
    </source>
</evidence>
<protein>
    <recommendedName>
        <fullName evidence="1">Lysidine-tRNA(Ile) synthetase C-terminal domain-containing protein</fullName>
    </recommendedName>
</protein>
<dbReference type="AlphaFoldDB" id="A0A3B1C6X7"/>